<dbReference type="EMBL" id="CABVQN010000003">
    <property type="protein sequence ID" value="VWC75867.1"/>
    <property type="molecule type" value="Genomic_DNA"/>
</dbReference>
<accession>A0A6P2V447</accession>
<evidence type="ECO:0000313" key="1">
    <source>
        <dbReference type="EMBL" id="VWC75867.1"/>
    </source>
</evidence>
<dbReference type="AlphaFoldDB" id="A0A6P2V447"/>
<name>A0A6P2V447_BURL3</name>
<reference evidence="1 2" key="1">
    <citation type="submission" date="2019-09" db="EMBL/GenBank/DDBJ databases">
        <authorList>
            <person name="Depoorter E."/>
        </authorList>
    </citation>
    <scope>NUCLEOTIDE SEQUENCE [LARGE SCALE GENOMIC DNA]</scope>
    <source>
        <strain evidence="1">R-39750</strain>
    </source>
</reference>
<evidence type="ECO:0000313" key="2">
    <source>
        <dbReference type="Proteomes" id="UP000494110"/>
    </source>
</evidence>
<organism evidence="1 2">
    <name type="scientific">Burkholderia lata (strain ATCC 17760 / DSM 23089 / LMG 22485 / NCIMB 9086 / R18194 / 383)</name>
    <dbReference type="NCBI Taxonomy" id="482957"/>
    <lineage>
        <taxon>Bacteria</taxon>
        <taxon>Pseudomonadati</taxon>
        <taxon>Pseudomonadota</taxon>
        <taxon>Betaproteobacteria</taxon>
        <taxon>Burkholderiales</taxon>
        <taxon>Burkholderiaceae</taxon>
        <taxon>Burkholderia</taxon>
        <taxon>Burkholderia cepacia complex</taxon>
    </lineage>
</organism>
<sequence>MSAERNQQDATNTYNEVAKMVVSYVVDCGLEDADLNPTNLSFAIEYAYKPLPRFWRDFDLTTIVEAISERFPNWRPAVPDDEQTAEDVLLDLEAIVYCHALDEANAEMMMALPPQTRPKDREAASEWILAELRGRGLGIELIFAQRDGNRCGEAALEVLHCLERAATGREYDRFETKVAQLFRHRSLATQKKAQETQV</sequence>
<dbReference type="RefSeq" id="WP_254597709.1">
    <property type="nucleotide sequence ID" value="NZ_CABVQN010000003.1"/>
</dbReference>
<dbReference type="Proteomes" id="UP000494110">
    <property type="component" value="Unassembled WGS sequence"/>
</dbReference>
<gene>
    <name evidence="1" type="ORF">BLA39750_00866</name>
</gene>
<protein>
    <submittedName>
        <fullName evidence="1">Uncharacterized protein</fullName>
    </submittedName>
</protein>
<proteinExistence type="predicted"/>